<evidence type="ECO:0008006" key="5">
    <source>
        <dbReference type="Google" id="ProtNLM"/>
    </source>
</evidence>
<protein>
    <recommendedName>
        <fullName evidence="5">Lipoprotein</fullName>
    </recommendedName>
</protein>
<dbReference type="EMBL" id="CP121671">
    <property type="protein sequence ID" value="WFT76522.1"/>
    <property type="molecule type" value="Genomic_DNA"/>
</dbReference>
<proteinExistence type="predicted"/>
<evidence type="ECO:0000313" key="3">
    <source>
        <dbReference type="EMBL" id="WFT76522.1"/>
    </source>
</evidence>
<name>A0ABY8J370_9BACI</name>
<gene>
    <name evidence="3" type="ORF">P9989_09230</name>
</gene>
<evidence type="ECO:0000256" key="1">
    <source>
        <dbReference type="SAM" id="MobiDB-lite"/>
    </source>
</evidence>
<reference evidence="3 4" key="1">
    <citation type="submission" date="2023-04" db="EMBL/GenBank/DDBJ databases">
        <title>Genome sequence of Halobacillus naozhouensis KACC 21980.</title>
        <authorList>
            <person name="Kim S."/>
            <person name="Heo J."/>
            <person name="Kwon S.-W."/>
        </authorList>
    </citation>
    <scope>NUCLEOTIDE SEQUENCE [LARGE SCALE GENOMIC DNA]</scope>
    <source>
        <strain evidence="3 4">KCTC 13234</strain>
    </source>
</reference>
<dbReference type="PROSITE" id="PS51257">
    <property type="entry name" value="PROKAR_LIPOPROTEIN"/>
    <property type="match status" value="1"/>
</dbReference>
<organism evidence="3 4">
    <name type="scientific">Halobacillus naozhouensis</name>
    <dbReference type="NCBI Taxonomy" id="554880"/>
    <lineage>
        <taxon>Bacteria</taxon>
        <taxon>Bacillati</taxon>
        <taxon>Bacillota</taxon>
        <taxon>Bacilli</taxon>
        <taxon>Bacillales</taxon>
        <taxon>Bacillaceae</taxon>
        <taxon>Halobacillus</taxon>
    </lineage>
</organism>
<dbReference type="Proteomes" id="UP001221597">
    <property type="component" value="Chromosome"/>
</dbReference>
<feature type="compositionally biased region" description="Basic and acidic residues" evidence="1">
    <location>
        <begin position="30"/>
        <end position="43"/>
    </location>
</feature>
<evidence type="ECO:0000313" key="4">
    <source>
        <dbReference type="Proteomes" id="UP001221597"/>
    </source>
</evidence>
<feature type="chain" id="PRO_5045308019" description="Lipoprotein" evidence="2">
    <location>
        <begin position="24"/>
        <end position="168"/>
    </location>
</feature>
<dbReference type="RefSeq" id="WP_283078473.1">
    <property type="nucleotide sequence ID" value="NZ_CP121671.1"/>
</dbReference>
<sequence>MKKLIFGLLILFLTACQSSDPNASNGSNTNEEKEKYEEKPDITLSQGDKEITAKVVKECWVENCTEQSAKVGDVNLLKITNDLHPTNVTVGKDISIKVDGPKPTKMGYFVQEMELQGASLEDHSLEGNKIPLHEGGAKKFYLLSATWYNGDEFVGSISKAFILKINEK</sequence>
<accession>A0ABY8J370</accession>
<feature type="compositionally biased region" description="Polar residues" evidence="1">
    <location>
        <begin position="20"/>
        <end position="29"/>
    </location>
</feature>
<keyword evidence="4" id="KW-1185">Reference proteome</keyword>
<keyword evidence="2" id="KW-0732">Signal</keyword>
<evidence type="ECO:0000256" key="2">
    <source>
        <dbReference type="SAM" id="SignalP"/>
    </source>
</evidence>
<feature type="signal peptide" evidence="2">
    <location>
        <begin position="1"/>
        <end position="23"/>
    </location>
</feature>
<feature type="region of interest" description="Disordered" evidence="1">
    <location>
        <begin position="20"/>
        <end position="43"/>
    </location>
</feature>